<organism evidence="1 2">
    <name type="scientific">Xanthomonas rydalmerensis</name>
    <dbReference type="NCBI Taxonomy" id="3046274"/>
    <lineage>
        <taxon>Bacteria</taxon>
        <taxon>Pseudomonadati</taxon>
        <taxon>Pseudomonadota</taxon>
        <taxon>Gammaproteobacteria</taxon>
        <taxon>Lysobacterales</taxon>
        <taxon>Lysobacteraceae</taxon>
        <taxon>Xanthomonas</taxon>
    </lineage>
</organism>
<keyword evidence="2" id="KW-1185">Reference proteome</keyword>
<dbReference type="Proteomes" id="UP001302020">
    <property type="component" value="Chromosome"/>
</dbReference>
<evidence type="ECO:0000313" key="1">
    <source>
        <dbReference type="EMBL" id="WOS41257.1"/>
    </source>
</evidence>
<name>A0ABZ0JQ40_9XANT</name>
<proteinExistence type="predicted"/>
<gene>
    <name evidence="1" type="ORF">QN243_01870</name>
</gene>
<dbReference type="EMBL" id="CP126172">
    <property type="protein sequence ID" value="WOS41257.1"/>
    <property type="molecule type" value="Genomic_DNA"/>
</dbReference>
<protein>
    <submittedName>
        <fullName evidence="1">Uncharacterized protein</fullName>
    </submittedName>
</protein>
<sequence>MDAKHCPRASKERAMQVVDHAPHAWFLLRDGDTLLLDVNCSHGPVGYEWTMALTAQEIAQFRALGRDFIGQLAERVQSTAPGVLGNRSPYLVRKADAETRQRVNLAIKAWIKDN</sequence>
<accession>A0ABZ0JQ40</accession>
<reference evidence="1 2" key="1">
    <citation type="submission" date="2023-05" db="EMBL/GenBank/DDBJ databases">
        <title>Xanthomonas rydalmerenesis sp. nov., a novel Xanthomonas species isolated from Fragaria x ananassa.</title>
        <authorList>
            <person name="McKnight D.J.E."/>
            <person name="Wong-Bajracharya J."/>
            <person name="Okoh E.B."/>
            <person name="Snijders F."/>
            <person name="Lidbetter F."/>
            <person name="Webster J."/>
            <person name="Djordjevic S.P."/>
            <person name="Bogema D.R."/>
            <person name="Chapman T.A."/>
        </authorList>
    </citation>
    <scope>NUCLEOTIDE SEQUENCE [LARGE SCALE GENOMIC DNA]</scope>
    <source>
        <strain evidence="1 2">DAR34883</strain>
    </source>
</reference>
<evidence type="ECO:0000313" key="2">
    <source>
        <dbReference type="Proteomes" id="UP001302020"/>
    </source>
</evidence>
<dbReference type="RefSeq" id="WP_317844398.1">
    <property type="nucleotide sequence ID" value="NZ_CP126170.1"/>
</dbReference>